<dbReference type="Gene3D" id="2.60.120.40">
    <property type="match status" value="1"/>
</dbReference>
<dbReference type="Pfam" id="PF00386">
    <property type="entry name" value="C1q"/>
    <property type="match status" value="1"/>
</dbReference>
<feature type="chain" id="PRO_5044666511" evidence="3">
    <location>
        <begin position="18"/>
        <end position="163"/>
    </location>
</feature>
<evidence type="ECO:0000313" key="6">
    <source>
        <dbReference type="RefSeq" id="XP_022344594.1"/>
    </source>
</evidence>
<feature type="signal peptide" evidence="3">
    <location>
        <begin position="1"/>
        <end position="17"/>
    </location>
</feature>
<keyword evidence="3" id="KW-0732">Signal</keyword>
<keyword evidence="2" id="KW-0964">Secreted</keyword>
<evidence type="ECO:0000256" key="2">
    <source>
        <dbReference type="ARBA" id="ARBA00022525"/>
    </source>
</evidence>
<dbReference type="SMART" id="SM00110">
    <property type="entry name" value="C1Q"/>
    <property type="match status" value="1"/>
</dbReference>
<reference evidence="6 7" key="1">
    <citation type="submission" date="2025-04" db="UniProtKB">
        <authorList>
            <consortium name="RefSeq"/>
        </authorList>
    </citation>
    <scope>IDENTIFICATION</scope>
    <source>
        <tissue evidence="6 7">Whole sample</tissue>
    </source>
</reference>
<dbReference type="AlphaFoldDB" id="A0A8B8EX73"/>
<dbReference type="PRINTS" id="PR00007">
    <property type="entry name" value="COMPLEMNTC1Q"/>
</dbReference>
<keyword evidence="5" id="KW-1185">Reference proteome</keyword>
<dbReference type="KEGG" id="cvn:111137435"/>
<dbReference type="InterPro" id="IPR050392">
    <property type="entry name" value="Collagen/C1q_domain"/>
</dbReference>
<dbReference type="GO" id="GO:0005581">
    <property type="term" value="C:collagen trimer"/>
    <property type="evidence" value="ECO:0007669"/>
    <property type="project" value="UniProtKB-KW"/>
</dbReference>
<evidence type="ECO:0000256" key="1">
    <source>
        <dbReference type="ARBA" id="ARBA00004613"/>
    </source>
</evidence>
<dbReference type="Proteomes" id="UP000694844">
    <property type="component" value="Chromosome 5"/>
</dbReference>
<dbReference type="RefSeq" id="XP_022344595.1">
    <property type="nucleotide sequence ID" value="XM_022488887.1"/>
</dbReference>
<dbReference type="GeneID" id="111137435"/>
<dbReference type="RefSeq" id="XP_022344594.1">
    <property type="nucleotide sequence ID" value="XM_022488886.1"/>
</dbReference>
<dbReference type="PANTHER" id="PTHR15427:SF33">
    <property type="entry name" value="COLLAGEN IV NC1 DOMAIN-CONTAINING PROTEIN"/>
    <property type="match status" value="1"/>
</dbReference>
<evidence type="ECO:0000259" key="4">
    <source>
        <dbReference type="PROSITE" id="PS50871"/>
    </source>
</evidence>
<accession>A0A8B8EX73</accession>
<dbReference type="SUPFAM" id="SSF49842">
    <property type="entry name" value="TNF-like"/>
    <property type="match status" value="1"/>
</dbReference>
<evidence type="ECO:0000256" key="3">
    <source>
        <dbReference type="SAM" id="SignalP"/>
    </source>
</evidence>
<dbReference type="InterPro" id="IPR008983">
    <property type="entry name" value="Tumour_necrosis_fac-like_dom"/>
</dbReference>
<organism evidence="5 6">
    <name type="scientific">Crassostrea virginica</name>
    <name type="common">Eastern oyster</name>
    <dbReference type="NCBI Taxonomy" id="6565"/>
    <lineage>
        <taxon>Eukaryota</taxon>
        <taxon>Metazoa</taxon>
        <taxon>Spiralia</taxon>
        <taxon>Lophotrochozoa</taxon>
        <taxon>Mollusca</taxon>
        <taxon>Bivalvia</taxon>
        <taxon>Autobranchia</taxon>
        <taxon>Pteriomorphia</taxon>
        <taxon>Ostreida</taxon>
        <taxon>Ostreoidea</taxon>
        <taxon>Ostreidae</taxon>
        <taxon>Crassostrea</taxon>
    </lineage>
</organism>
<name>A0A8B8EX73_CRAVI</name>
<dbReference type="PROSITE" id="PS50871">
    <property type="entry name" value="C1Q"/>
    <property type="match status" value="1"/>
</dbReference>
<proteinExistence type="predicted"/>
<sequence>MLALLLISAMLFGCTDGWHAGSRSRFIDPIYPGPPVAFTAVLSRNTHVSGHAVVKYDSVLTNVGRAYSPSTGIFTVPHKGIYTISCSLLGDASNSVLLEIKKNGRKMAKVYSASGTHPHSAQILQLLLNEGDEIWIQNSSEQTAKFHDHGSYNTFSAALIARL</sequence>
<evidence type="ECO:0000313" key="5">
    <source>
        <dbReference type="Proteomes" id="UP000694844"/>
    </source>
</evidence>
<feature type="domain" description="C1q" evidence="4">
    <location>
        <begin position="31"/>
        <end position="163"/>
    </location>
</feature>
<gene>
    <name evidence="6 7" type="primary">LOC111137435</name>
</gene>
<dbReference type="InterPro" id="IPR001073">
    <property type="entry name" value="C1q_dom"/>
</dbReference>
<protein>
    <submittedName>
        <fullName evidence="6 7">Complement C1q-like protein 2</fullName>
    </submittedName>
</protein>
<dbReference type="OrthoDB" id="6100290at2759"/>
<evidence type="ECO:0000313" key="7">
    <source>
        <dbReference type="RefSeq" id="XP_022344595.1"/>
    </source>
</evidence>
<comment type="subcellular location">
    <subcellularLocation>
        <location evidence="1">Secreted</location>
    </subcellularLocation>
</comment>
<dbReference type="PANTHER" id="PTHR15427">
    <property type="entry name" value="EMILIN ELASTIN MICROFIBRIL INTERFACE-LOCATED PROTEIN ELASTIN MICROFIBRIL INTERFACER"/>
    <property type="match status" value="1"/>
</dbReference>